<feature type="transmembrane region" description="Helical" evidence="5">
    <location>
        <begin position="104"/>
        <end position="122"/>
    </location>
</feature>
<dbReference type="PANTHER" id="PTHR11360">
    <property type="entry name" value="MONOCARBOXYLATE TRANSPORTER"/>
    <property type="match status" value="1"/>
</dbReference>
<dbReference type="RefSeq" id="WP_185054860.1">
    <property type="nucleotide sequence ID" value="NZ_BAABIX010000059.1"/>
</dbReference>
<name>A0A840PG50_9ACTN</name>
<feature type="transmembrane region" description="Helical" evidence="5">
    <location>
        <begin position="409"/>
        <end position="428"/>
    </location>
</feature>
<dbReference type="InterPro" id="IPR011701">
    <property type="entry name" value="MFS"/>
</dbReference>
<dbReference type="InterPro" id="IPR050327">
    <property type="entry name" value="Proton-linked_MCT"/>
</dbReference>
<evidence type="ECO:0000256" key="3">
    <source>
        <dbReference type="ARBA" id="ARBA00022989"/>
    </source>
</evidence>
<keyword evidence="2 5" id="KW-0812">Transmembrane</keyword>
<evidence type="ECO:0000313" key="7">
    <source>
        <dbReference type="EMBL" id="MBB5137969.1"/>
    </source>
</evidence>
<dbReference type="InterPro" id="IPR036259">
    <property type="entry name" value="MFS_trans_sf"/>
</dbReference>
<keyword evidence="4 5" id="KW-0472">Membrane</keyword>
<dbReference type="AlphaFoldDB" id="A0A840PG50"/>
<evidence type="ECO:0000256" key="2">
    <source>
        <dbReference type="ARBA" id="ARBA00022692"/>
    </source>
</evidence>
<feature type="transmembrane region" description="Helical" evidence="5">
    <location>
        <begin position="348"/>
        <end position="370"/>
    </location>
</feature>
<dbReference type="Pfam" id="PF07690">
    <property type="entry name" value="MFS_1"/>
    <property type="match status" value="1"/>
</dbReference>
<feature type="transmembrane region" description="Helical" evidence="5">
    <location>
        <begin position="257"/>
        <end position="282"/>
    </location>
</feature>
<feature type="domain" description="Major facilitator superfamily (MFS) profile" evidence="6">
    <location>
        <begin position="33"/>
        <end position="436"/>
    </location>
</feature>
<feature type="transmembrane region" description="Helical" evidence="5">
    <location>
        <begin position="73"/>
        <end position="92"/>
    </location>
</feature>
<dbReference type="EMBL" id="JACHGN010000021">
    <property type="protein sequence ID" value="MBB5137969.1"/>
    <property type="molecule type" value="Genomic_DNA"/>
</dbReference>
<protein>
    <submittedName>
        <fullName evidence="7">MFS family permease</fullName>
    </submittedName>
</protein>
<feature type="transmembrane region" description="Helical" evidence="5">
    <location>
        <begin position="190"/>
        <end position="210"/>
    </location>
</feature>
<gene>
    <name evidence="7" type="ORF">HNP84_007722</name>
</gene>
<feature type="transmembrane region" description="Helical" evidence="5">
    <location>
        <begin position="382"/>
        <end position="403"/>
    </location>
</feature>
<sequence>MEKTVRGREVTDWRGRVYLTDVTPEQILNRPRSAMLWPAGAAMGAIGVLQYGYGAALPVVAAARGWGITQALWLLAGWALCQAAVGLPTAAAMERRGARPRATLLAGAALCAAGLLALAHLSDPLWAFAGYSLLGGFGGGLVYATCSSVVARWYPERSAARVSQVTGAFAYGAVPFVVAAHLAGPGSVTAVLDVAAVAVGAVVAVAALLLRLPPARWWPAHIDPRAWALDGRVNPALRCNPRAVREFSAGEALRTPALFTMSAILVLAGAVSLFNVAVVATLASAHGVAATVAAAAGLIALNGAGRAASVALSERIGRRAALTLVLASLAIGQAALAGALAGGSGVTLAAFVLFAGLGGGGFYPLIAGLVREYFGEARTAEIHGVIYAAKGIGGLLGAGMATVSLAASASPAACWAAAAMAAVTIALARRLRQPGRPNTLPITHAARP</sequence>
<comment type="caution">
    <text evidence="7">The sequence shown here is derived from an EMBL/GenBank/DDBJ whole genome shotgun (WGS) entry which is preliminary data.</text>
</comment>
<organism evidence="7 8">
    <name type="scientific">Thermocatellispora tengchongensis</name>
    <dbReference type="NCBI Taxonomy" id="1073253"/>
    <lineage>
        <taxon>Bacteria</taxon>
        <taxon>Bacillati</taxon>
        <taxon>Actinomycetota</taxon>
        <taxon>Actinomycetes</taxon>
        <taxon>Streptosporangiales</taxon>
        <taxon>Streptosporangiaceae</taxon>
        <taxon>Thermocatellispora</taxon>
    </lineage>
</organism>
<accession>A0A840PG50</accession>
<evidence type="ECO:0000313" key="8">
    <source>
        <dbReference type="Proteomes" id="UP000578449"/>
    </source>
</evidence>
<dbReference type="GO" id="GO:0022857">
    <property type="term" value="F:transmembrane transporter activity"/>
    <property type="evidence" value="ECO:0007669"/>
    <property type="project" value="InterPro"/>
</dbReference>
<dbReference type="Proteomes" id="UP000578449">
    <property type="component" value="Unassembled WGS sequence"/>
</dbReference>
<feature type="transmembrane region" description="Helical" evidence="5">
    <location>
        <begin position="128"/>
        <end position="153"/>
    </location>
</feature>
<proteinExistence type="predicted"/>
<dbReference type="Gene3D" id="1.20.1250.20">
    <property type="entry name" value="MFS general substrate transporter like domains"/>
    <property type="match status" value="2"/>
</dbReference>
<feature type="transmembrane region" description="Helical" evidence="5">
    <location>
        <begin position="320"/>
        <end position="342"/>
    </location>
</feature>
<feature type="transmembrane region" description="Helical" evidence="5">
    <location>
        <begin position="288"/>
        <end position="308"/>
    </location>
</feature>
<feature type="transmembrane region" description="Helical" evidence="5">
    <location>
        <begin position="165"/>
        <end position="184"/>
    </location>
</feature>
<feature type="transmembrane region" description="Helical" evidence="5">
    <location>
        <begin position="34"/>
        <end position="53"/>
    </location>
</feature>
<evidence type="ECO:0000259" key="6">
    <source>
        <dbReference type="PROSITE" id="PS50850"/>
    </source>
</evidence>
<dbReference type="SUPFAM" id="SSF103473">
    <property type="entry name" value="MFS general substrate transporter"/>
    <property type="match status" value="1"/>
</dbReference>
<dbReference type="InterPro" id="IPR020846">
    <property type="entry name" value="MFS_dom"/>
</dbReference>
<evidence type="ECO:0000256" key="1">
    <source>
        <dbReference type="ARBA" id="ARBA00004651"/>
    </source>
</evidence>
<keyword evidence="3 5" id="KW-1133">Transmembrane helix</keyword>
<evidence type="ECO:0000256" key="4">
    <source>
        <dbReference type="ARBA" id="ARBA00023136"/>
    </source>
</evidence>
<comment type="subcellular location">
    <subcellularLocation>
        <location evidence="1">Cell membrane</location>
        <topology evidence="1">Multi-pass membrane protein</topology>
    </subcellularLocation>
</comment>
<dbReference type="PROSITE" id="PS50850">
    <property type="entry name" value="MFS"/>
    <property type="match status" value="1"/>
</dbReference>
<dbReference type="GO" id="GO:0005886">
    <property type="term" value="C:plasma membrane"/>
    <property type="evidence" value="ECO:0007669"/>
    <property type="project" value="UniProtKB-SubCell"/>
</dbReference>
<reference evidence="7 8" key="1">
    <citation type="submission" date="2020-08" db="EMBL/GenBank/DDBJ databases">
        <title>Genomic Encyclopedia of Type Strains, Phase IV (KMG-IV): sequencing the most valuable type-strain genomes for metagenomic binning, comparative biology and taxonomic classification.</title>
        <authorList>
            <person name="Goeker M."/>
        </authorList>
    </citation>
    <scope>NUCLEOTIDE SEQUENCE [LARGE SCALE GENOMIC DNA]</scope>
    <source>
        <strain evidence="7 8">DSM 45615</strain>
    </source>
</reference>
<keyword evidence="8" id="KW-1185">Reference proteome</keyword>
<evidence type="ECO:0000256" key="5">
    <source>
        <dbReference type="SAM" id="Phobius"/>
    </source>
</evidence>